<dbReference type="SMART" id="SM00065">
    <property type="entry name" value="GAF"/>
    <property type="match status" value="1"/>
</dbReference>
<dbReference type="SMART" id="SM00331">
    <property type="entry name" value="PP2C_SIG"/>
    <property type="match status" value="1"/>
</dbReference>
<dbReference type="GO" id="GO:0016791">
    <property type="term" value="F:phosphatase activity"/>
    <property type="evidence" value="ECO:0007669"/>
    <property type="project" value="TreeGrafter"/>
</dbReference>
<dbReference type="InterPro" id="IPR036457">
    <property type="entry name" value="PPM-type-like_dom_sf"/>
</dbReference>
<dbReference type="Pfam" id="PF07228">
    <property type="entry name" value="SpoIIE"/>
    <property type="match status" value="1"/>
</dbReference>
<dbReference type="InterPro" id="IPR029016">
    <property type="entry name" value="GAF-like_dom_sf"/>
</dbReference>
<dbReference type="InterPro" id="IPR013656">
    <property type="entry name" value="PAS_4"/>
</dbReference>
<sequence length="528" mass="56438">MRPADAQRLLGVLAGADAPVGFAVFDEQHRYLAVNAFLAERTGKAIAEHLGRRPAEVLPPELAAHTEAMIDRVLRTGETLKTDEPATPGAAGGVTYLRSTWYLVDEGERREVAMFVVDDTSQRSALSALRHSRARNARLLEVAEELAEAVTVAEVAAAVSVIGRATVGALRTSVVLIGERDRLVEVDGSATSEWPDDEGSPMIEVLRTGWPVFLGSAAQARREYRSQSFQDFLDTTDERSWALLPMSTDSGRLGVVRFAFDDEQPFESEACRFLRAVAQQCSVAFERARLFEQERTATASLTESLMPQSLPTIDGLELEARGVPGSADAVGGDWYDAFELPDGAASVVVGDVMGHGLSAASGMGQVRAALRALALADPDPAAVLAGLDRLVEGGGSVEMATVVYLVVDPAGGVVRLGDAGHLPLVRIPPAGEIELIDSGVDTTPIGVPEARHSRILQLVPGEILLAFTDGLVESRSRGLEEGVGELLSCLEDQRTAPLDTMLDNVVERLRTPGAADDLTILALRWKHL</sequence>
<comment type="caution">
    <text evidence="4">The sequence shown here is derived from an EMBL/GenBank/DDBJ whole genome shotgun (WGS) entry which is preliminary data.</text>
</comment>
<dbReference type="NCBIfam" id="TIGR00229">
    <property type="entry name" value="sensory_box"/>
    <property type="match status" value="1"/>
</dbReference>
<evidence type="ECO:0000256" key="1">
    <source>
        <dbReference type="ARBA" id="ARBA00022801"/>
    </source>
</evidence>
<evidence type="ECO:0000259" key="3">
    <source>
        <dbReference type="SMART" id="SM00331"/>
    </source>
</evidence>
<dbReference type="SUPFAM" id="SSF81606">
    <property type="entry name" value="PP2C-like"/>
    <property type="match status" value="1"/>
</dbReference>
<dbReference type="InterPro" id="IPR001932">
    <property type="entry name" value="PPM-type_phosphatase-like_dom"/>
</dbReference>
<dbReference type="Proteomes" id="UP000475214">
    <property type="component" value="Unassembled WGS sequence"/>
</dbReference>
<feature type="domain" description="PPM-type phosphatase" evidence="3">
    <location>
        <begin position="315"/>
        <end position="525"/>
    </location>
</feature>
<gene>
    <name evidence="4" type="ORF">G1H10_29155</name>
</gene>
<dbReference type="SUPFAM" id="SSF55781">
    <property type="entry name" value="GAF domain-like"/>
    <property type="match status" value="1"/>
</dbReference>
<dbReference type="SUPFAM" id="SSF55785">
    <property type="entry name" value="PYP-like sensor domain (PAS domain)"/>
    <property type="match status" value="1"/>
</dbReference>
<name>A0A6L9SFU2_9ACTN</name>
<dbReference type="PANTHER" id="PTHR43156">
    <property type="entry name" value="STAGE II SPORULATION PROTEIN E-RELATED"/>
    <property type="match status" value="1"/>
</dbReference>
<dbReference type="RefSeq" id="WP_163744617.1">
    <property type="nucleotide sequence ID" value="NZ_JAAGOA010000031.1"/>
</dbReference>
<dbReference type="InterPro" id="IPR052016">
    <property type="entry name" value="Bact_Sigma-Reg"/>
</dbReference>
<dbReference type="Gene3D" id="3.30.450.40">
    <property type="match status" value="1"/>
</dbReference>
<dbReference type="Gene3D" id="3.60.40.10">
    <property type="entry name" value="PPM-type phosphatase domain"/>
    <property type="match status" value="1"/>
</dbReference>
<dbReference type="Pfam" id="PF08448">
    <property type="entry name" value="PAS_4"/>
    <property type="match status" value="1"/>
</dbReference>
<dbReference type="Gene3D" id="3.30.450.20">
    <property type="entry name" value="PAS domain"/>
    <property type="match status" value="1"/>
</dbReference>
<dbReference type="AlphaFoldDB" id="A0A6L9SFU2"/>
<dbReference type="InterPro" id="IPR003018">
    <property type="entry name" value="GAF"/>
</dbReference>
<dbReference type="EMBL" id="JAAGOA010000031">
    <property type="protein sequence ID" value="NEE04245.1"/>
    <property type="molecule type" value="Genomic_DNA"/>
</dbReference>
<protein>
    <submittedName>
        <fullName evidence="4">SpoIIE family protein phosphatase</fullName>
    </submittedName>
</protein>
<keyword evidence="1" id="KW-0378">Hydrolase</keyword>
<dbReference type="InterPro" id="IPR000014">
    <property type="entry name" value="PAS"/>
</dbReference>
<dbReference type="Pfam" id="PF13185">
    <property type="entry name" value="GAF_2"/>
    <property type="match status" value="1"/>
</dbReference>
<keyword evidence="5" id="KW-1185">Reference proteome</keyword>
<dbReference type="InterPro" id="IPR035965">
    <property type="entry name" value="PAS-like_dom_sf"/>
</dbReference>
<accession>A0A6L9SFU2</accession>
<evidence type="ECO:0000259" key="2">
    <source>
        <dbReference type="SMART" id="SM00065"/>
    </source>
</evidence>
<reference evidence="4 5" key="1">
    <citation type="submission" date="2020-02" db="EMBL/GenBank/DDBJ databases">
        <authorList>
            <person name="Li X.-J."/>
            <person name="Han X.-M."/>
        </authorList>
    </citation>
    <scope>NUCLEOTIDE SEQUENCE [LARGE SCALE GENOMIC DNA]</scope>
    <source>
        <strain evidence="4 5">CCTCC AB 2017055</strain>
    </source>
</reference>
<evidence type="ECO:0000313" key="5">
    <source>
        <dbReference type="Proteomes" id="UP000475214"/>
    </source>
</evidence>
<organism evidence="4 5">
    <name type="scientific">Phytoactinopolyspora halotolerans</name>
    <dbReference type="NCBI Taxonomy" id="1981512"/>
    <lineage>
        <taxon>Bacteria</taxon>
        <taxon>Bacillati</taxon>
        <taxon>Actinomycetota</taxon>
        <taxon>Actinomycetes</taxon>
        <taxon>Jiangellales</taxon>
        <taxon>Jiangellaceae</taxon>
        <taxon>Phytoactinopolyspora</taxon>
    </lineage>
</organism>
<proteinExistence type="predicted"/>
<evidence type="ECO:0000313" key="4">
    <source>
        <dbReference type="EMBL" id="NEE04245.1"/>
    </source>
</evidence>
<feature type="domain" description="GAF" evidence="2">
    <location>
        <begin position="151"/>
        <end position="295"/>
    </location>
</feature>
<dbReference type="PANTHER" id="PTHR43156:SF2">
    <property type="entry name" value="STAGE II SPORULATION PROTEIN E"/>
    <property type="match status" value="1"/>
</dbReference>